<evidence type="ECO:0000313" key="1">
    <source>
        <dbReference type="EMBL" id="CAC5414213.1"/>
    </source>
</evidence>
<dbReference type="Proteomes" id="UP000507470">
    <property type="component" value="Unassembled WGS sequence"/>
</dbReference>
<accession>A0A6J8E2J1</accession>
<dbReference type="EMBL" id="CACVKT020008336">
    <property type="protein sequence ID" value="CAC5414213.1"/>
    <property type="molecule type" value="Genomic_DNA"/>
</dbReference>
<keyword evidence="2" id="KW-1185">Reference proteome</keyword>
<evidence type="ECO:0000313" key="2">
    <source>
        <dbReference type="Proteomes" id="UP000507470"/>
    </source>
</evidence>
<protein>
    <submittedName>
        <fullName evidence="1">Uncharacterized protein</fullName>
    </submittedName>
</protein>
<reference evidence="1 2" key="1">
    <citation type="submission" date="2020-06" db="EMBL/GenBank/DDBJ databases">
        <authorList>
            <person name="Li R."/>
            <person name="Bekaert M."/>
        </authorList>
    </citation>
    <scope>NUCLEOTIDE SEQUENCE [LARGE SCALE GENOMIC DNA]</scope>
    <source>
        <strain evidence="2">wild</strain>
    </source>
</reference>
<dbReference type="AlphaFoldDB" id="A0A6J8E2J1"/>
<proteinExistence type="predicted"/>
<organism evidence="1 2">
    <name type="scientific">Mytilus coruscus</name>
    <name type="common">Sea mussel</name>
    <dbReference type="NCBI Taxonomy" id="42192"/>
    <lineage>
        <taxon>Eukaryota</taxon>
        <taxon>Metazoa</taxon>
        <taxon>Spiralia</taxon>
        <taxon>Lophotrochozoa</taxon>
        <taxon>Mollusca</taxon>
        <taxon>Bivalvia</taxon>
        <taxon>Autobranchia</taxon>
        <taxon>Pteriomorphia</taxon>
        <taxon>Mytilida</taxon>
        <taxon>Mytiloidea</taxon>
        <taxon>Mytilidae</taxon>
        <taxon>Mytilinae</taxon>
        <taxon>Mytilus</taxon>
    </lineage>
</organism>
<sequence>MNNVRDNLTSTETFISITSGGLGEEIVMRGCDLDVMELYKNIEISEDTKIHFKPFKAYLKIKTEDIPPGFTELRLVHSYFCNVNEVCVEVDDEYYFSNKRLKDLCNKNNLEIEHGPCLSDKNGILDLALCLRSKSWIPQANQWIIRSNNLWPGYNVKETIIKHGVLFVPCSYVVERHPKSSVNLENEIHMVLSIENSKMKNFYAHYLSKMGK</sequence>
<name>A0A6J8E2J1_MYTCO</name>
<gene>
    <name evidence="1" type="ORF">MCOR_47051</name>
</gene>